<evidence type="ECO:0000256" key="1">
    <source>
        <dbReference type="ARBA" id="ARBA00023125"/>
    </source>
</evidence>
<dbReference type="InterPro" id="IPR000551">
    <property type="entry name" value="MerR-type_HTH_dom"/>
</dbReference>
<evidence type="ECO:0000259" key="3">
    <source>
        <dbReference type="PROSITE" id="PS50937"/>
    </source>
</evidence>
<reference evidence="4 5" key="1">
    <citation type="submission" date="2021-01" db="EMBL/GenBank/DDBJ databases">
        <title>WGS of actinomycetes isolated from Thailand.</title>
        <authorList>
            <person name="Thawai C."/>
        </authorList>
    </citation>
    <scope>NUCLEOTIDE SEQUENCE [LARGE SCALE GENOMIC DNA]</scope>
    <source>
        <strain evidence="4 5">CH5-8</strain>
    </source>
</reference>
<dbReference type="RefSeq" id="WP_201826391.1">
    <property type="nucleotide sequence ID" value="NZ_JAERRH010000025.1"/>
</dbReference>
<organism evidence="4 5">
    <name type="scientific">Streptomyces musisoli</name>
    <dbReference type="NCBI Taxonomy" id="2802280"/>
    <lineage>
        <taxon>Bacteria</taxon>
        <taxon>Bacillati</taxon>
        <taxon>Actinomycetota</taxon>
        <taxon>Actinomycetes</taxon>
        <taxon>Kitasatosporales</taxon>
        <taxon>Streptomycetaceae</taxon>
        <taxon>Streptomyces</taxon>
    </lineage>
</organism>
<evidence type="ECO:0000256" key="2">
    <source>
        <dbReference type="SAM" id="MobiDB-lite"/>
    </source>
</evidence>
<evidence type="ECO:0000313" key="5">
    <source>
        <dbReference type="Proteomes" id="UP000621386"/>
    </source>
</evidence>
<proteinExistence type="predicted"/>
<dbReference type="GO" id="GO:0003677">
    <property type="term" value="F:DNA binding"/>
    <property type="evidence" value="ECO:0007669"/>
    <property type="project" value="UniProtKB-KW"/>
</dbReference>
<feature type="compositionally biased region" description="Basic residues" evidence="2">
    <location>
        <begin position="149"/>
        <end position="166"/>
    </location>
</feature>
<protein>
    <submittedName>
        <fullName evidence="4">MerR family DNA-binding transcriptional regulator</fullName>
    </submittedName>
</protein>
<keyword evidence="5" id="KW-1185">Reference proteome</keyword>
<sequence>MQEPVGGPPRPFLRTAEVAGRSGYSPQQVRDLERLGVIPPAARSDNGYRSYTPLHVQALRAYRALAHATDPRTARTLLAELRTASLTQAAAEVSALHVRLARERQQALDAQQALRTIQAETPHHPGTGTHLHLHLHPGARPHPGTSPHPRTHPCGRSRVHPSGRPR</sequence>
<evidence type="ECO:0000313" key="4">
    <source>
        <dbReference type="EMBL" id="MBL1109860.1"/>
    </source>
</evidence>
<feature type="region of interest" description="Disordered" evidence="2">
    <location>
        <begin position="121"/>
        <end position="166"/>
    </location>
</feature>
<gene>
    <name evidence="4" type="ORF">JK361_35720</name>
</gene>
<dbReference type="SUPFAM" id="SSF46955">
    <property type="entry name" value="Putative DNA-binding domain"/>
    <property type="match status" value="1"/>
</dbReference>
<dbReference type="Proteomes" id="UP000621386">
    <property type="component" value="Unassembled WGS sequence"/>
</dbReference>
<feature type="domain" description="HTH merR-type" evidence="3">
    <location>
        <begin position="12"/>
        <end position="60"/>
    </location>
</feature>
<feature type="compositionally biased region" description="Pro residues" evidence="2">
    <location>
        <begin position="1"/>
        <end position="11"/>
    </location>
</feature>
<dbReference type="SMART" id="SM00422">
    <property type="entry name" value="HTH_MERR"/>
    <property type="match status" value="1"/>
</dbReference>
<dbReference type="InterPro" id="IPR047057">
    <property type="entry name" value="MerR_fam"/>
</dbReference>
<dbReference type="EMBL" id="JAERRH010000025">
    <property type="protein sequence ID" value="MBL1109860.1"/>
    <property type="molecule type" value="Genomic_DNA"/>
</dbReference>
<keyword evidence="1 4" id="KW-0238">DNA-binding</keyword>
<comment type="caution">
    <text evidence="4">The sequence shown here is derived from an EMBL/GenBank/DDBJ whole genome shotgun (WGS) entry which is preliminary data.</text>
</comment>
<dbReference type="InterPro" id="IPR009061">
    <property type="entry name" value="DNA-bd_dom_put_sf"/>
</dbReference>
<feature type="region of interest" description="Disordered" evidence="2">
    <location>
        <begin position="1"/>
        <end position="26"/>
    </location>
</feature>
<dbReference type="Pfam" id="PF13411">
    <property type="entry name" value="MerR_1"/>
    <property type="match status" value="1"/>
</dbReference>
<dbReference type="PANTHER" id="PTHR30204">
    <property type="entry name" value="REDOX-CYCLING DRUG-SENSING TRANSCRIPTIONAL ACTIVATOR SOXR"/>
    <property type="match status" value="1"/>
</dbReference>
<name>A0ABS1PCF8_9ACTN</name>
<dbReference type="Gene3D" id="1.10.1660.10">
    <property type="match status" value="1"/>
</dbReference>
<accession>A0ABS1PCF8</accession>
<dbReference type="PROSITE" id="PS50937">
    <property type="entry name" value="HTH_MERR_2"/>
    <property type="match status" value="1"/>
</dbReference>
<dbReference type="PANTHER" id="PTHR30204:SF93">
    <property type="entry name" value="HTH MERR-TYPE DOMAIN-CONTAINING PROTEIN"/>
    <property type="match status" value="1"/>
</dbReference>